<evidence type="ECO:0000313" key="2">
    <source>
        <dbReference type="EMBL" id="TCO68485.1"/>
    </source>
</evidence>
<feature type="transmembrane region" description="Helical" evidence="1">
    <location>
        <begin position="6"/>
        <end position="23"/>
    </location>
</feature>
<dbReference type="OrthoDB" id="1957773at2"/>
<dbReference type="RefSeq" id="WP_132248200.1">
    <property type="nucleotide sequence ID" value="NZ_SLWV01000044.1"/>
</dbReference>
<evidence type="ECO:0000256" key="1">
    <source>
        <dbReference type="SAM" id="Phobius"/>
    </source>
</evidence>
<organism evidence="2 3">
    <name type="scientific">Marinisporobacter balticus</name>
    <dbReference type="NCBI Taxonomy" id="2018667"/>
    <lineage>
        <taxon>Bacteria</taxon>
        <taxon>Bacillati</taxon>
        <taxon>Bacillota</taxon>
        <taxon>Clostridia</taxon>
        <taxon>Peptostreptococcales</taxon>
        <taxon>Thermotaleaceae</taxon>
        <taxon>Marinisporobacter</taxon>
    </lineage>
</organism>
<sequence length="76" mass="8885">MFFIGVIFLMMGAILVYGTKYIIKIFNMNSPVILKLIGFFIGAIGCFMIMYGDFPKWLVFIREYLKEYLKKRGVLV</sequence>
<proteinExistence type="predicted"/>
<comment type="caution">
    <text evidence="2">The sequence shown here is derived from an EMBL/GenBank/DDBJ whole genome shotgun (WGS) entry which is preliminary data.</text>
</comment>
<reference evidence="2 3" key="1">
    <citation type="submission" date="2019-03" db="EMBL/GenBank/DDBJ databases">
        <title>Genomic Encyclopedia of Type Strains, Phase IV (KMG-IV): sequencing the most valuable type-strain genomes for metagenomic binning, comparative biology and taxonomic classification.</title>
        <authorList>
            <person name="Goeker M."/>
        </authorList>
    </citation>
    <scope>NUCLEOTIDE SEQUENCE [LARGE SCALE GENOMIC DNA]</scope>
    <source>
        <strain evidence="2 3">DSM 102940</strain>
    </source>
</reference>
<gene>
    <name evidence="2" type="ORF">EV214_1446</name>
</gene>
<protein>
    <submittedName>
        <fullName evidence="2">Uncharacterized protein</fullName>
    </submittedName>
</protein>
<dbReference type="EMBL" id="SLWV01000044">
    <property type="protein sequence ID" value="TCO68485.1"/>
    <property type="molecule type" value="Genomic_DNA"/>
</dbReference>
<keyword evidence="1" id="KW-0472">Membrane</keyword>
<keyword evidence="1" id="KW-0812">Transmembrane</keyword>
<keyword evidence="1" id="KW-1133">Transmembrane helix</keyword>
<feature type="transmembrane region" description="Helical" evidence="1">
    <location>
        <begin position="32"/>
        <end position="51"/>
    </location>
</feature>
<keyword evidence="3" id="KW-1185">Reference proteome</keyword>
<accession>A0A4R2KPG2</accession>
<evidence type="ECO:0000313" key="3">
    <source>
        <dbReference type="Proteomes" id="UP000294919"/>
    </source>
</evidence>
<dbReference type="Proteomes" id="UP000294919">
    <property type="component" value="Unassembled WGS sequence"/>
</dbReference>
<dbReference type="AlphaFoldDB" id="A0A4R2KPG2"/>
<name>A0A4R2KPG2_9FIRM</name>